<accession>A0A6M0SUD1</accession>
<sequence length="130" mass="14837">MSKESMKKATFKDIINKKLKRDQDKLKVVEIPVTSMGKKIPFVKPDDDVILDIMDEISTESTVSQQMAVTRKLIYMSCPMLQDPELHKEINVVDPFDVVKEVFDIADVNEIGEHLSKLIGMDKVTEDIKN</sequence>
<dbReference type="AlphaFoldDB" id="A0A6M0SUD1"/>
<name>A0A6M0SUD1_CLOBO</name>
<dbReference type="EMBL" id="SGKU01000037">
    <property type="protein sequence ID" value="NFA43365.1"/>
    <property type="molecule type" value="Genomic_DNA"/>
</dbReference>
<gene>
    <name evidence="1" type="ORF">EXM65_12485</name>
</gene>
<evidence type="ECO:0000313" key="1">
    <source>
        <dbReference type="EMBL" id="NFA43365.1"/>
    </source>
</evidence>
<comment type="caution">
    <text evidence="1">The sequence shown here is derived from an EMBL/GenBank/DDBJ whole genome shotgun (WGS) entry which is preliminary data.</text>
</comment>
<protein>
    <recommendedName>
        <fullName evidence="3">Phage XkdN-like protein</fullName>
    </recommendedName>
</protein>
<proteinExistence type="predicted"/>
<evidence type="ECO:0000313" key="2">
    <source>
        <dbReference type="Proteomes" id="UP000472355"/>
    </source>
</evidence>
<evidence type="ECO:0008006" key="3">
    <source>
        <dbReference type="Google" id="ProtNLM"/>
    </source>
</evidence>
<dbReference type="Proteomes" id="UP000472355">
    <property type="component" value="Unassembled WGS sequence"/>
</dbReference>
<organism evidence="1 2">
    <name type="scientific">Clostridium botulinum</name>
    <dbReference type="NCBI Taxonomy" id="1491"/>
    <lineage>
        <taxon>Bacteria</taxon>
        <taxon>Bacillati</taxon>
        <taxon>Bacillota</taxon>
        <taxon>Clostridia</taxon>
        <taxon>Eubacteriales</taxon>
        <taxon>Clostridiaceae</taxon>
        <taxon>Clostridium</taxon>
    </lineage>
</organism>
<reference evidence="1 2" key="1">
    <citation type="submission" date="2019-02" db="EMBL/GenBank/DDBJ databases">
        <title>Genome sequencing of Clostridium botulinum clinical isolates.</title>
        <authorList>
            <person name="Brunt J."/>
            <person name="Van Vliet A.H.M."/>
            <person name="Stringer S.C."/>
            <person name="Grant K.A."/>
            <person name="Carter A.C."/>
            <person name="Peck M.W."/>
        </authorList>
    </citation>
    <scope>NUCLEOTIDE SEQUENCE [LARGE SCALE GENOMIC DNA]</scope>
    <source>
        <strain evidence="1 2">H113700579</strain>
    </source>
</reference>